<name>A0A9X8YRJ8_SERMA</name>
<comment type="caution">
    <text evidence="1">The sequence shown here is derived from an EMBL/GenBank/DDBJ whole genome shotgun (WGS) entry which is preliminary data.</text>
</comment>
<evidence type="ECO:0000313" key="1">
    <source>
        <dbReference type="EMBL" id="TFV36610.1"/>
    </source>
</evidence>
<dbReference type="RefSeq" id="WP_212563034.1">
    <property type="nucleotide sequence ID" value="NZ_SPSG02000024.1"/>
</dbReference>
<dbReference type="EMBL" id="SPSG01000461">
    <property type="protein sequence ID" value="TFV36610.1"/>
    <property type="molecule type" value="Genomic_DNA"/>
</dbReference>
<proteinExistence type="predicted"/>
<dbReference type="AlphaFoldDB" id="A0A9X8YRJ8"/>
<sequence>MITLEEKKLREILAVDEITFAIPAQSFAIECSISAEEALPVVTEFALRIAYVCGTLSPVQIQDFFGFTKKETDAIIQTLLNERLIKWNEDELLELTSYALTRFQDSSDHLPRFFKIQEWSSEVIFDLISFSPAGRPNRLKRVNSLVELAARNIERQSKTIQYAEQAFQEHFHSICKKNKAEIYKISAVDAGEHFSIPLPCMFHLDLDGQVNIRRDIDNEAFNNRLEISEAITDALSKQERPQNNSFMDFIHYFDYSLFERYVSNDAFDLRRYVQDVHLTRIVGYDNKHVTPLLGAFYLQHNADLIITRLGDEILKQEEMLVNKEVSLKSGEDGEKIDTLPVSEKTIVQSGLWLAPQLSLWARTRGAREFAQKIDRLLDSRNKEKSNPVGTYVMISGRNNAAKDRAFKYRDQFQYLFNLDICLMDGKLELLLIPGLIVCVLFHFHLEHQPVSIPIGFISSEVEHLKIASSLISESTRSKQIFSSMYDSENVPVAYQGLQNLLDIISTE</sequence>
<reference evidence="1" key="1">
    <citation type="submission" date="2019-03" db="EMBL/GenBank/DDBJ databases">
        <title>Serratia marcescens strain N2 draft genome.</title>
        <authorList>
            <person name="Yassin A."/>
            <person name="El-Kenawy N."/>
            <person name="Youssef N.H."/>
        </authorList>
    </citation>
    <scope>NUCLEOTIDE SEQUENCE [LARGE SCALE GENOMIC DNA]</scope>
    <source>
        <strain evidence="1">N2</strain>
    </source>
</reference>
<organism evidence="1">
    <name type="scientific">Serratia marcescens</name>
    <dbReference type="NCBI Taxonomy" id="615"/>
    <lineage>
        <taxon>Bacteria</taxon>
        <taxon>Pseudomonadati</taxon>
        <taxon>Pseudomonadota</taxon>
        <taxon>Gammaproteobacteria</taxon>
        <taxon>Enterobacterales</taxon>
        <taxon>Yersiniaceae</taxon>
        <taxon>Serratia</taxon>
    </lineage>
</organism>
<accession>A0A9X8YRJ8</accession>
<protein>
    <submittedName>
        <fullName evidence="1">Uncharacterized protein</fullName>
    </submittedName>
</protein>
<gene>
    <name evidence="1" type="ORF">E0L31_04000</name>
</gene>